<organism evidence="1 2">
    <name type="scientific">Citrobacter cronae</name>
    <dbReference type="NCBI Taxonomy" id="1748967"/>
    <lineage>
        <taxon>Bacteria</taxon>
        <taxon>Pseudomonadati</taxon>
        <taxon>Pseudomonadota</taxon>
        <taxon>Gammaproteobacteria</taxon>
        <taxon>Enterobacterales</taxon>
        <taxon>Enterobacteriaceae</taxon>
        <taxon>Citrobacter</taxon>
        <taxon>Citrobacter freundii complex</taxon>
    </lineage>
</organism>
<evidence type="ECO:0000313" key="1">
    <source>
        <dbReference type="EMBL" id="MBC2622746.1"/>
    </source>
</evidence>
<evidence type="ECO:0000313" key="2">
    <source>
        <dbReference type="Proteomes" id="UP000548504"/>
    </source>
</evidence>
<gene>
    <name evidence="1" type="ORF">H7I73_24200</name>
</gene>
<reference evidence="1 2" key="1">
    <citation type="submission" date="2020-08" db="EMBL/GenBank/DDBJ databases">
        <title>Emergence and comparative genomics analysis of Citrobacter in Fennec fox imported from North Africa to China.</title>
        <authorList>
            <person name="Zheng B."/>
        </authorList>
    </citation>
    <scope>NUCLEOTIDE SEQUENCE [LARGE SCALE GENOMIC DNA]</scope>
    <source>
        <strain evidence="1 2">FF141</strain>
    </source>
</reference>
<dbReference type="AlphaFoldDB" id="A0A7X1BTD9"/>
<accession>A0A7X1BTD9</accession>
<dbReference type="EMBL" id="JACLAG010000010">
    <property type="protein sequence ID" value="MBC2622746.1"/>
    <property type="molecule type" value="Genomic_DNA"/>
</dbReference>
<comment type="caution">
    <text evidence="1">The sequence shown here is derived from an EMBL/GenBank/DDBJ whole genome shotgun (WGS) entry which is preliminary data.</text>
</comment>
<dbReference type="RefSeq" id="WP_185656609.1">
    <property type="nucleotide sequence ID" value="NZ_JACLAG010000010.1"/>
</dbReference>
<sequence>MRLTDDKIITAIFSATIKRLPREALLMVDGGYTLTPDDGYWMDKAIRISSAERSAILPGLSTARLHSLAKQNHIQTAPAGHGFTFNLPEEHLGQCWFRSREILRAACVPAYGDKPALIDFKTVTAMASTQLAKEYYVAKTVVNDAIRWRIISSAEHGIGWYPPTEPSLYYSS</sequence>
<name>A0A7X1BTD9_9ENTR</name>
<dbReference type="Proteomes" id="UP000548504">
    <property type="component" value="Unassembled WGS sequence"/>
</dbReference>
<protein>
    <submittedName>
        <fullName evidence="1">Uncharacterized protein</fullName>
    </submittedName>
</protein>
<proteinExistence type="predicted"/>